<dbReference type="CDD" id="cd00756">
    <property type="entry name" value="MoaE"/>
    <property type="match status" value="1"/>
</dbReference>
<protein>
    <submittedName>
        <fullName evidence="1">Putative molybdopterin synthase large subunit MoaE</fullName>
    </submittedName>
</protein>
<name>F9VVL8_9ACTN</name>
<dbReference type="InterPro" id="IPR036563">
    <property type="entry name" value="MoaE_sf"/>
</dbReference>
<dbReference type="Gene3D" id="3.90.1170.40">
    <property type="entry name" value="Molybdopterin biosynthesis MoaE subunit"/>
    <property type="match status" value="1"/>
</dbReference>
<organism evidence="1 2">
    <name type="scientific">Gordonia alkanivorans NBRC 16433</name>
    <dbReference type="NCBI Taxonomy" id="1027371"/>
    <lineage>
        <taxon>Bacteria</taxon>
        <taxon>Bacillati</taxon>
        <taxon>Actinomycetota</taxon>
        <taxon>Actinomycetes</taxon>
        <taxon>Mycobacteriales</taxon>
        <taxon>Gordoniaceae</taxon>
        <taxon>Gordonia</taxon>
    </lineage>
</organism>
<dbReference type="RefSeq" id="WP_006358779.1">
    <property type="nucleotide sequence ID" value="NZ_BACI01000056.1"/>
</dbReference>
<comment type="caution">
    <text evidence="1">The sequence shown here is derived from an EMBL/GenBank/DDBJ whole genome shotgun (WGS) entry which is preliminary data.</text>
</comment>
<dbReference type="InterPro" id="IPR003448">
    <property type="entry name" value="Mopterin_biosynth_MoaE"/>
</dbReference>
<gene>
    <name evidence="1" type="ORF">GOALK_056_00800</name>
</gene>
<dbReference type="PANTHER" id="PTHR23404">
    <property type="entry name" value="MOLYBDOPTERIN SYNTHASE RELATED"/>
    <property type="match status" value="1"/>
</dbReference>
<dbReference type="Pfam" id="PF02391">
    <property type="entry name" value="MoaE"/>
    <property type="match status" value="1"/>
</dbReference>
<dbReference type="GO" id="GO:0006777">
    <property type="term" value="P:Mo-molybdopterin cofactor biosynthetic process"/>
    <property type="evidence" value="ECO:0007669"/>
    <property type="project" value="InterPro"/>
</dbReference>
<dbReference type="EMBL" id="BACI01000056">
    <property type="protein sequence ID" value="GAA12647.1"/>
    <property type="molecule type" value="Genomic_DNA"/>
</dbReference>
<dbReference type="SUPFAM" id="SSF54690">
    <property type="entry name" value="Molybdopterin synthase subunit MoaE"/>
    <property type="match status" value="1"/>
</dbReference>
<evidence type="ECO:0000313" key="1">
    <source>
        <dbReference type="EMBL" id="GAA12647.1"/>
    </source>
</evidence>
<dbReference type="Proteomes" id="UP000003558">
    <property type="component" value="Unassembled WGS sequence"/>
</dbReference>
<dbReference type="eggNOG" id="COG0314">
    <property type="taxonomic scope" value="Bacteria"/>
</dbReference>
<accession>F9VVL8</accession>
<proteinExistence type="predicted"/>
<sequence length="179" mass="19346">MTTIDAPALEPSPVGTDPIGTDWVALSSEPLDLATATRWASVADCGAVVAFEGIVRNHSHDGEGVTAIDYEAHPRYAVTRMSEIAAAARHRWPELGRIVLWHRTGLVPLTESSVVVVVSAAHRTSAFDPARFCIDVVKECVPVWKHEHRGGQSAPMLDGADITDVASAARAWFTREQAR</sequence>
<reference evidence="1 2" key="1">
    <citation type="submission" date="2011-05" db="EMBL/GenBank/DDBJ databases">
        <title>Whole genome shotgun sequence of Gordonia alkanivorans NBRC 16433.</title>
        <authorList>
            <person name="Hosoyama A."/>
            <person name="Nakamura S."/>
            <person name="Takarada H."/>
            <person name="Tsuchikane K."/>
            <person name="Yamazaki S."/>
            <person name="Fujita N."/>
        </authorList>
    </citation>
    <scope>NUCLEOTIDE SEQUENCE [LARGE SCALE GENOMIC DNA]</scope>
    <source>
        <strain evidence="1 2">NBRC 16433</strain>
    </source>
</reference>
<evidence type="ECO:0000313" key="2">
    <source>
        <dbReference type="Proteomes" id="UP000003558"/>
    </source>
</evidence>
<dbReference type="AlphaFoldDB" id="F9VVL8"/>
<dbReference type="STRING" id="1027371.GOALK_056_00800"/>